<name>A0A4P7NQJ5_PYROR</name>
<protein>
    <submittedName>
        <fullName evidence="1">Uncharacterized protein</fullName>
    </submittedName>
</protein>
<dbReference type="EMBL" id="CP034209">
    <property type="protein sequence ID" value="QBZ64617.1"/>
    <property type="molecule type" value="Genomic_DNA"/>
</dbReference>
<organism evidence="1 2">
    <name type="scientific">Pyricularia oryzae</name>
    <name type="common">Rice blast fungus</name>
    <name type="synonym">Magnaporthe oryzae</name>
    <dbReference type="NCBI Taxonomy" id="318829"/>
    <lineage>
        <taxon>Eukaryota</taxon>
        <taxon>Fungi</taxon>
        <taxon>Dikarya</taxon>
        <taxon>Ascomycota</taxon>
        <taxon>Pezizomycotina</taxon>
        <taxon>Sordariomycetes</taxon>
        <taxon>Sordariomycetidae</taxon>
        <taxon>Magnaporthales</taxon>
        <taxon>Pyriculariaceae</taxon>
        <taxon>Pyricularia</taxon>
    </lineage>
</organism>
<evidence type="ECO:0000313" key="1">
    <source>
        <dbReference type="EMBL" id="QBZ64617.1"/>
    </source>
</evidence>
<gene>
    <name evidence="1" type="ORF">PoMZ_06315</name>
</gene>
<dbReference type="Proteomes" id="UP000294847">
    <property type="component" value="Chromosome 6"/>
</dbReference>
<sequence length="62" mass="7064">MPVVCRLSHNYHVVARHSPQFSRLPQVISPQLVMAEVQCWHHCISHGSSDVMARVRWSDGVT</sequence>
<reference evidence="1 2" key="1">
    <citation type="journal article" date="2019" name="Mol. Biol. Evol.">
        <title>Blast fungal genomes show frequent chromosomal changes, gene gains and losses, and effector gene turnover.</title>
        <authorList>
            <person name="Gomez Luciano L.B."/>
            <person name="Jason Tsai I."/>
            <person name="Chuma I."/>
            <person name="Tosa Y."/>
            <person name="Chen Y.H."/>
            <person name="Li J.Y."/>
            <person name="Li M.Y."/>
            <person name="Jade Lu M.Y."/>
            <person name="Nakayashiki H."/>
            <person name="Li W.H."/>
        </authorList>
    </citation>
    <scope>NUCLEOTIDE SEQUENCE [LARGE SCALE GENOMIC DNA]</scope>
    <source>
        <strain evidence="1">MZ5-1-6</strain>
    </source>
</reference>
<proteinExistence type="predicted"/>
<evidence type="ECO:0000313" key="2">
    <source>
        <dbReference type="Proteomes" id="UP000294847"/>
    </source>
</evidence>
<dbReference type="AlphaFoldDB" id="A0A4P7NQJ5"/>
<accession>A0A4P7NQJ5</accession>